<feature type="domain" description="Mycothiol-dependent maleylpyruvate isomerase metal-binding" evidence="1">
    <location>
        <begin position="34"/>
        <end position="142"/>
    </location>
</feature>
<evidence type="ECO:0000313" key="2">
    <source>
        <dbReference type="EMBL" id="PXY17942.1"/>
    </source>
</evidence>
<dbReference type="Pfam" id="PF11716">
    <property type="entry name" value="MDMPI_N"/>
    <property type="match status" value="1"/>
</dbReference>
<protein>
    <submittedName>
        <fullName evidence="2">TIGR03086 family protein</fullName>
    </submittedName>
</protein>
<comment type="caution">
    <text evidence="2">The sequence shown here is derived from an EMBL/GenBank/DDBJ whole genome shotgun (WGS) entry which is preliminary data.</text>
</comment>
<sequence>MSLCGFAGLYSRRRWAMGDEVDLLERAIGYTLGSLRLVSRETLPRATPCRRWDLGDLLGHMDDSLLALSEAADIGVIALDPPSRSDPADLVGALRERACHLMGEWTSAGDAGTISVAGSPLAAGLVAGAGAVEVAVHGWDVARACDADRPIPRALARELLELVPLFVSGADRPSRFAAPVAVSPLAGPGDRLLAFLGRDPG</sequence>
<dbReference type="EMBL" id="MASU01000023">
    <property type="protein sequence ID" value="PXY17942.1"/>
    <property type="molecule type" value="Genomic_DNA"/>
</dbReference>
<accession>A0A318L9F9</accession>
<dbReference type="InterPro" id="IPR034660">
    <property type="entry name" value="DinB/YfiT-like"/>
</dbReference>
<proteinExistence type="predicted"/>
<evidence type="ECO:0000313" key="3">
    <source>
        <dbReference type="Proteomes" id="UP000247892"/>
    </source>
</evidence>
<name>A0A318L9F9_9PSEU</name>
<keyword evidence="3" id="KW-1185">Reference proteome</keyword>
<dbReference type="InterPro" id="IPR017517">
    <property type="entry name" value="Maleyloyr_isom"/>
</dbReference>
<reference evidence="2 3" key="1">
    <citation type="submission" date="2016-07" db="EMBL/GenBank/DDBJ databases">
        <title>Draft genome sequence of Prauserella sp. YIM 121212, isolated from alkaline soil.</title>
        <authorList>
            <person name="Ruckert C."/>
            <person name="Albersmeier A."/>
            <person name="Jiang C.-L."/>
            <person name="Jiang Y."/>
            <person name="Kalinowski J."/>
            <person name="Schneider O."/>
            <person name="Winkler A."/>
            <person name="Zotchev S.B."/>
        </authorList>
    </citation>
    <scope>NUCLEOTIDE SEQUENCE [LARGE SCALE GENOMIC DNA]</scope>
    <source>
        <strain evidence="2 3">YIM 121212</strain>
    </source>
</reference>
<dbReference type="InterPro" id="IPR017520">
    <property type="entry name" value="CHP03086"/>
</dbReference>
<dbReference type="NCBIfam" id="TIGR03086">
    <property type="entry name" value="TIGR03086 family metal-binding protein"/>
    <property type="match status" value="1"/>
</dbReference>
<organism evidence="2 3">
    <name type="scientific">Prauserella flavalba</name>
    <dbReference type="NCBI Taxonomy" id="1477506"/>
    <lineage>
        <taxon>Bacteria</taxon>
        <taxon>Bacillati</taxon>
        <taxon>Actinomycetota</taxon>
        <taxon>Actinomycetes</taxon>
        <taxon>Pseudonocardiales</taxon>
        <taxon>Pseudonocardiaceae</taxon>
        <taxon>Prauserella</taxon>
    </lineage>
</organism>
<gene>
    <name evidence="2" type="ORF">BA062_36395</name>
</gene>
<dbReference type="InterPro" id="IPR024344">
    <property type="entry name" value="MDMPI_metal-binding"/>
</dbReference>
<evidence type="ECO:0000259" key="1">
    <source>
        <dbReference type="Pfam" id="PF11716"/>
    </source>
</evidence>
<dbReference type="GO" id="GO:0046872">
    <property type="term" value="F:metal ion binding"/>
    <property type="evidence" value="ECO:0007669"/>
    <property type="project" value="InterPro"/>
</dbReference>
<dbReference type="Proteomes" id="UP000247892">
    <property type="component" value="Unassembled WGS sequence"/>
</dbReference>
<dbReference type="SUPFAM" id="SSF109854">
    <property type="entry name" value="DinB/YfiT-like putative metalloenzymes"/>
    <property type="match status" value="1"/>
</dbReference>
<dbReference type="NCBIfam" id="TIGR03083">
    <property type="entry name" value="maleylpyruvate isomerase family mycothiol-dependent enzyme"/>
    <property type="match status" value="1"/>
</dbReference>
<dbReference type="Gene3D" id="1.20.120.450">
    <property type="entry name" value="dinb family like domain"/>
    <property type="match status" value="1"/>
</dbReference>
<dbReference type="AlphaFoldDB" id="A0A318L9F9"/>